<dbReference type="GO" id="GO:0005737">
    <property type="term" value="C:cytoplasm"/>
    <property type="evidence" value="ECO:0007669"/>
    <property type="project" value="TreeGrafter"/>
</dbReference>
<feature type="compositionally biased region" description="Polar residues" evidence="5">
    <location>
        <begin position="511"/>
        <end position="544"/>
    </location>
</feature>
<dbReference type="GO" id="GO:0000184">
    <property type="term" value="P:nuclear-transcribed mRNA catabolic process, nonsense-mediated decay"/>
    <property type="evidence" value="ECO:0007669"/>
    <property type="project" value="UniProtKB-KW"/>
</dbReference>
<dbReference type="GO" id="GO:0005730">
    <property type="term" value="C:nucleolus"/>
    <property type="evidence" value="ECO:0007669"/>
    <property type="project" value="TreeGrafter"/>
</dbReference>
<keyword evidence="8" id="KW-1185">Reference proteome</keyword>
<dbReference type="Pfam" id="PF03467">
    <property type="entry name" value="Smg4_UPF3"/>
    <property type="match status" value="1"/>
</dbReference>
<evidence type="ECO:0000256" key="1">
    <source>
        <dbReference type="ARBA" id="ARBA00004123"/>
    </source>
</evidence>
<dbReference type="InterPro" id="IPR039722">
    <property type="entry name" value="Upf3"/>
</dbReference>
<dbReference type="PANTHER" id="PTHR13112">
    <property type="entry name" value="UPF3 REGULATOR OF NONSENSE TRANSCRIPTS-LIKE PROTEIN"/>
    <property type="match status" value="1"/>
</dbReference>
<feature type="domain" description="UPF3" evidence="6">
    <location>
        <begin position="7"/>
        <end position="178"/>
    </location>
</feature>
<evidence type="ECO:0000256" key="4">
    <source>
        <dbReference type="ARBA" id="ARBA00023242"/>
    </source>
</evidence>
<evidence type="ECO:0000313" key="7">
    <source>
        <dbReference type="EMBL" id="KAH9590441.1"/>
    </source>
</evidence>
<feature type="region of interest" description="Disordered" evidence="5">
    <location>
        <begin position="300"/>
        <end position="336"/>
    </location>
</feature>
<dbReference type="Proteomes" id="UP000471633">
    <property type="component" value="Unassembled WGS sequence"/>
</dbReference>
<evidence type="ECO:0000313" key="8">
    <source>
        <dbReference type="Proteomes" id="UP000471633"/>
    </source>
</evidence>
<name>A0A922LNJ9_SCHHA</name>
<gene>
    <name evidence="7" type="primary">UPF3A</name>
    <name evidence="7" type="ORF">MS3_00003119</name>
</gene>
<dbReference type="AlphaFoldDB" id="A0A922LNJ9"/>
<reference evidence="7" key="3">
    <citation type="submission" date="2021-06" db="EMBL/GenBank/DDBJ databases">
        <title>Chromosome-level genome assembly for S. haematobium.</title>
        <authorList>
            <person name="Stroehlein A.J."/>
        </authorList>
    </citation>
    <scope>NUCLEOTIDE SEQUENCE</scope>
</reference>
<dbReference type="CTD" id="65110"/>
<feature type="region of interest" description="Disordered" evidence="5">
    <location>
        <begin position="353"/>
        <end position="430"/>
    </location>
</feature>
<dbReference type="SUPFAM" id="SSF54928">
    <property type="entry name" value="RNA-binding domain, RBD"/>
    <property type="match status" value="1"/>
</dbReference>
<comment type="similarity">
    <text evidence="2">Belongs to the RENT3 family.</text>
</comment>
<dbReference type="InterPro" id="IPR012677">
    <property type="entry name" value="Nucleotide-bd_a/b_plait_sf"/>
</dbReference>
<accession>A0A922LNJ9</accession>
<feature type="compositionally biased region" description="Basic and acidic residues" evidence="5">
    <location>
        <begin position="472"/>
        <end position="482"/>
    </location>
</feature>
<protein>
    <submittedName>
        <fullName evidence="7">Regulator of nonsense transcription, variant 2</fullName>
    </submittedName>
</protein>
<feature type="compositionally biased region" description="Polar residues" evidence="5">
    <location>
        <begin position="366"/>
        <end position="377"/>
    </location>
</feature>
<keyword evidence="3" id="KW-0866">Nonsense-mediated mRNA decay</keyword>
<comment type="subcellular location">
    <subcellularLocation>
        <location evidence="1">Nucleus</location>
    </subcellularLocation>
</comment>
<feature type="compositionally biased region" description="Polar residues" evidence="5">
    <location>
        <begin position="300"/>
        <end position="316"/>
    </location>
</feature>
<dbReference type="GeneID" id="75577054"/>
<dbReference type="OrthoDB" id="18087at2759"/>
<dbReference type="GO" id="GO:0045727">
    <property type="term" value="P:positive regulation of translation"/>
    <property type="evidence" value="ECO:0007669"/>
    <property type="project" value="TreeGrafter"/>
</dbReference>
<reference evidence="7" key="2">
    <citation type="journal article" date="2019" name="Gigascience">
        <title>High-quality Schistosoma haematobium genome achieved by single-molecule and long-range sequencing.</title>
        <authorList>
            <person name="Stroehlein A.J."/>
            <person name="Korhonen P.K."/>
            <person name="Chong T.M."/>
            <person name="Lim Y.L."/>
            <person name="Chan K.G."/>
            <person name="Webster B."/>
            <person name="Rollinson D."/>
            <person name="Brindley P.J."/>
            <person name="Gasser R.B."/>
            <person name="Young N.D."/>
        </authorList>
    </citation>
    <scope>NUCLEOTIDE SEQUENCE</scope>
</reference>
<keyword evidence="4" id="KW-0539">Nucleus</keyword>
<evidence type="ECO:0000256" key="5">
    <source>
        <dbReference type="SAM" id="MobiDB-lite"/>
    </source>
</evidence>
<evidence type="ECO:0000256" key="3">
    <source>
        <dbReference type="ARBA" id="ARBA00023161"/>
    </source>
</evidence>
<dbReference type="PANTHER" id="PTHR13112:SF0">
    <property type="entry name" value="FI21285P1"/>
    <property type="match status" value="1"/>
</dbReference>
<dbReference type="EMBL" id="AMPZ03000002">
    <property type="protein sequence ID" value="KAH9590441.1"/>
    <property type="molecule type" value="Genomic_DNA"/>
</dbReference>
<dbReference type="InterPro" id="IPR005120">
    <property type="entry name" value="UPF3_dom"/>
</dbReference>
<evidence type="ECO:0000259" key="6">
    <source>
        <dbReference type="Pfam" id="PF03467"/>
    </source>
</evidence>
<dbReference type="RefSeq" id="XP_051070854.1">
    <property type="nucleotide sequence ID" value="XM_051210834.1"/>
</dbReference>
<feature type="region of interest" description="Disordered" evidence="5">
    <location>
        <begin position="207"/>
        <end position="259"/>
    </location>
</feature>
<evidence type="ECO:0000256" key="2">
    <source>
        <dbReference type="ARBA" id="ARBA00005991"/>
    </source>
</evidence>
<reference evidence="7" key="4">
    <citation type="journal article" date="2022" name="PLoS Pathog.">
        <title>Chromosome-level genome of Schistosoma haematobium underpins genome-wide explorations of molecular variation.</title>
        <authorList>
            <person name="Stroehlein A.J."/>
            <person name="Korhonen P.K."/>
            <person name="Lee V.V."/>
            <person name="Ralph S.A."/>
            <person name="Mentink-Kane M."/>
            <person name="You H."/>
            <person name="McManus D.P."/>
            <person name="Tchuente L.T."/>
            <person name="Stothard J.R."/>
            <person name="Kaur P."/>
            <person name="Dudchenko O."/>
            <person name="Aiden E.L."/>
            <person name="Yang B."/>
            <person name="Yang H."/>
            <person name="Emery A.M."/>
            <person name="Webster B.L."/>
            <person name="Brindley P.J."/>
            <person name="Rollinson D."/>
            <person name="Chang B.C.H."/>
            <person name="Gasser R.B."/>
            <person name="Young N.D."/>
        </authorList>
    </citation>
    <scope>NUCLEOTIDE SEQUENCE</scope>
</reference>
<reference evidence="7" key="1">
    <citation type="journal article" date="2012" name="Nat. Genet.">
        <title>Whole-genome sequence of Schistosoma haematobium.</title>
        <authorList>
            <person name="Young N.D."/>
            <person name="Jex A.R."/>
            <person name="Li B."/>
            <person name="Liu S."/>
            <person name="Yang L."/>
            <person name="Xiong Z."/>
            <person name="Li Y."/>
            <person name="Cantacessi C."/>
            <person name="Hall R.S."/>
            <person name="Xu X."/>
            <person name="Chen F."/>
            <person name="Wu X."/>
            <person name="Zerlotini A."/>
            <person name="Oliveira G."/>
            <person name="Hofmann A."/>
            <person name="Zhang G."/>
            <person name="Fang X."/>
            <person name="Kang Y."/>
            <person name="Campbell B.E."/>
            <person name="Loukas A."/>
            <person name="Ranganathan S."/>
            <person name="Rollinson D."/>
            <person name="Rinaldi G."/>
            <person name="Brindley P.J."/>
            <person name="Yang H."/>
            <person name="Wang J."/>
            <person name="Wang J."/>
            <person name="Gasser R.B."/>
        </authorList>
    </citation>
    <scope>NUCLEOTIDE SEQUENCE</scope>
</reference>
<dbReference type="CDD" id="cd12455">
    <property type="entry name" value="RRM_like_Smg4_UPF3"/>
    <property type="match status" value="1"/>
</dbReference>
<feature type="compositionally biased region" description="Basic and acidic residues" evidence="5">
    <location>
        <begin position="497"/>
        <end position="507"/>
    </location>
</feature>
<dbReference type="InterPro" id="IPR035979">
    <property type="entry name" value="RBD_domain_sf"/>
</dbReference>
<feature type="compositionally biased region" description="Basic and acidic residues" evidence="5">
    <location>
        <begin position="221"/>
        <end position="259"/>
    </location>
</feature>
<dbReference type="GO" id="GO:0003729">
    <property type="term" value="F:mRNA binding"/>
    <property type="evidence" value="ECO:0007669"/>
    <property type="project" value="TreeGrafter"/>
</dbReference>
<comment type="caution">
    <text evidence="7">The sequence shown here is derived from an EMBL/GenBank/DDBJ whole genome shotgun (WGS) entry which is preliminary data.</text>
</comment>
<sequence>MVRGLPAKVIVRGLPPKLSADDFIRIVDPLPSHTYFRFCGADDSLGGLGLTRVYITFNDIDSLFDFKERFDGYIFLDSEGNESSALVEFAVCQALAIAKGSSDDNKGGKVDKKQGSLLKDSAYLKFMNSHSAEVCAEISESESKKTPWESILDDLQNKEANALQTQTVTPLLTYLNNRGGDIRRKDEESSRHRQFRQGNASVIKKTPKVDKSVRSHPSVRRPHELKRISSDRICEVSNKENPQHNSTEDLTRVDPKMQKNKNSEKLITLDANEFPAMQSSCQRPNRSTNQCSSWPSFRASNISDATSEKPSASASRKSAIVADSKPFSGISDSSSENRVRINLSELEGHKSSECVIKPTSKESLPKCQNEQTLNSQSEPKHNDQSSTQGNALRTKKGNYFSARPSASVNQTRKHSIVPAGGKRDSDANMQNYTSSCQVDDQENEFSHERYNNFSKSGIRGRDNRRGTVSSHEVLHNSSRDSYKGSQPSSRETVNRGYDYRGEGESVRSDYYSDQQNSNARFSGASRNSCFSSKGRVNSVSTTSYRRPGNYASRGRGSGY</sequence>
<organism evidence="7 8">
    <name type="scientific">Schistosoma haematobium</name>
    <name type="common">Blood fluke</name>
    <dbReference type="NCBI Taxonomy" id="6185"/>
    <lineage>
        <taxon>Eukaryota</taxon>
        <taxon>Metazoa</taxon>
        <taxon>Spiralia</taxon>
        <taxon>Lophotrochozoa</taxon>
        <taxon>Platyhelminthes</taxon>
        <taxon>Trematoda</taxon>
        <taxon>Digenea</taxon>
        <taxon>Strigeidida</taxon>
        <taxon>Schistosomatoidea</taxon>
        <taxon>Schistosomatidae</taxon>
        <taxon>Schistosoma</taxon>
    </lineage>
</organism>
<dbReference type="Gene3D" id="3.30.70.330">
    <property type="match status" value="1"/>
</dbReference>
<proteinExistence type="inferred from homology"/>
<feature type="region of interest" description="Disordered" evidence="5">
    <location>
        <begin position="452"/>
        <end position="559"/>
    </location>
</feature>